<evidence type="ECO:0000313" key="15">
    <source>
        <dbReference type="EMBL" id="SDZ81664.1"/>
    </source>
</evidence>
<evidence type="ECO:0000256" key="8">
    <source>
        <dbReference type="ARBA" id="ARBA00022679"/>
    </source>
</evidence>
<evidence type="ECO:0000256" key="2">
    <source>
        <dbReference type="ARBA" id="ARBA00005528"/>
    </source>
</evidence>
<comment type="catalytic activity">
    <reaction evidence="11 12">
        <text>uridine(1498) in 16S rRNA + S-adenosyl-L-methionine = N(3)-methyluridine(1498) in 16S rRNA + S-adenosyl-L-homocysteine + H(+)</text>
        <dbReference type="Rhea" id="RHEA:42920"/>
        <dbReference type="Rhea" id="RHEA-COMP:10283"/>
        <dbReference type="Rhea" id="RHEA-COMP:10284"/>
        <dbReference type="ChEBI" id="CHEBI:15378"/>
        <dbReference type="ChEBI" id="CHEBI:57856"/>
        <dbReference type="ChEBI" id="CHEBI:59789"/>
        <dbReference type="ChEBI" id="CHEBI:65315"/>
        <dbReference type="ChEBI" id="CHEBI:74502"/>
        <dbReference type="EC" id="2.1.1.193"/>
    </reaction>
</comment>
<dbReference type="PANTHER" id="PTHR30027:SF3">
    <property type="entry name" value="16S RRNA (URACIL(1498)-N(3))-METHYLTRANSFERASE"/>
    <property type="match status" value="1"/>
</dbReference>
<protein>
    <recommendedName>
        <fullName evidence="4 12">Ribosomal RNA small subunit methyltransferase E</fullName>
        <ecNumber evidence="3 12">2.1.1.193</ecNumber>
    </recommendedName>
</protein>
<keyword evidence="6 12" id="KW-0698">rRNA processing</keyword>
<keyword evidence="8 12" id="KW-0808">Transferase</keyword>
<evidence type="ECO:0000256" key="4">
    <source>
        <dbReference type="ARBA" id="ARBA00013673"/>
    </source>
</evidence>
<dbReference type="PANTHER" id="PTHR30027">
    <property type="entry name" value="RIBOSOMAL RNA SMALL SUBUNIT METHYLTRANSFERASE E"/>
    <property type="match status" value="1"/>
</dbReference>
<dbReference type="OrthoDB" id="9808126at2"/>
<evidence type="ECO:0000256" key="12">
    <source>
        <dbReference type="PIRNR" id="PIRNR015601"/>
    </source>
</evidence>
<dbReference type="InterPro" id="IPR029028">
    <property type="entry name" value="Alpha/beta_knot_MTases"/>
</dbReference>
<evidence type="ECO:0000256" key="7">
    <source>
        <dbReference type="ARBA" id="ARBA00022603"/>
    </source>
</evidence>
<organism evidence="15 16">
    <name type="scientific">Bowdeniella nasicola</name>
    <dbReference type="NCBI Taxonomy" id="208480"/>
    <lineage>
        <taxon>Bacteria</taxon>
        <taxon>Bacillati</taxon>
        <taxon>Actinomycetota</taxon>
        <taxon>Actinomycetes</taxon>
        <taxon>Actinomycetales</taxon>
        <taxon>Actinomycetaceae</taxon>
        <taxon>Bowdeniella</taxon>
    </lineage>
</organism>
<dbReference type="Pfam" id="PF20260">
    <property type="entry name" value="PUA_4"/>
    <property type="match status" value="1"/>
</dbReference>
<dbReference type="NCBIfam" id="NF008693">
    <property type="entry name" value="PRK11713.2-3"/>
    <property type="match status" value="1"/>
</dbReference>
<feature type="domain" description="Ribosomal RNA small subunit methyltransferase E methyltransferase" evidence="13">
    <location>
        <begin position="80"/>
        <end position="239"/>
    </location>
</feature>
<dbReference type="EC" id="2.1.1.193" evidence="3 12"/>
<evidence type="ECO:0000256" key="11">
    <source>
        <dbReference type="ARBA" id="ARBA00047944"/>
    </source>
</evidence>
<dbReference type="SUPFAM" id="SSF75217">
    <property type="entry name" value="alpha/beta knot"/>
    <property type="match status" value="1"/>
</dbReference>
<dbReference type="Proteomes" id="UP000199288">
    <property type="component" value="Unassembled WGS sequence"/>
</dbReference>
<evidence type="ECO:0000256" key="6">
    <source>
        <dbReference type="ARBA" id="ARBA00022552"/>
    </source>
</evidence>
<dbReference type="AlphaFoldDB" id="A0A1H3W5F2"/>
<keyword evidence="9 12" id="KW-0949">S-adenosyl-L-methionine</keyword>
<dbReference type="RefSeq" id="WP_092561251.1">
    <property type="nucleotide sequence ID" value="NZ_FNQV01000002.1"/>
</dbReference>
<dbReference type="Pfam" id="PF04452">
    <property type="entry name" value="Methyltrans_RNA"/>
    <property type="match status" value="1"/>
</dbReference>
<dbReference type="GO" id="GO:0070475">
    <property type="term" value="P:rRNA base methylation"/>
    <property type="evidence" value="ECO:0007669"/>
    <property type="project" value="TreeGrafter"/>
</dbReference>
<dbReference type="InterPro" id="IPR046887">
    <property type="entry name" value="RsmE_PUA-like"/>
</dbReference>
<evidence type="ECO:0000259" key="14">
    <source>
        <dbReference type="Pfam" id="PF20260"/>
    </source>
</evidence>
<accession>A0A1H3W5F2</accession>
<dbReference type="CDD" id="cd18084">
    <property type="entry name" value="RsmE-like"/>
    <property type="match status" value="1"/>
</dbReference>
<evidence type="ECO:0000256" key="10">
    <source>
        <dbReference type="ARBA" id="ARBA00025699"/>
    </source>
</evidence>
<dbReference type="InterPro" id="IPR046886">
    <property type="entry name" value="RsmE_MTase_dom"/>
</dbReference>
<comment type="function">
    <text evidence="10 12">Specifically methylates the N3 position of the uracil ring of uridine 1498 (m3U1498) in 16S rRNA. Acts on the fully assembled 30S ribosomal subunit.</text>
</comment>
<keyword evidence="7 12" id="KW-0489">Methyltransferase</keyword>
<dbReference type="InterPro" id="IPR006700">
    <property type="entry name" value="RsmE"/>
</dbReference>
<evidence type="ECO:0000256" key="3">
    <source>
        <dbReference type="ARBA" id="ARBA00012328"/>
    </source>
</evidence>
<dbReference type="EMBL" id="FNQV01000002">
    <property type="protein sequence ID" value="SDZ81664.1"/>
    <property type="molecule type" value="Genomic_DNA"/>
</dbReference>
<evidence type="ECO:0000256" key="1">
    <source>
        <dbReference type="ARBA" id="ARBA00004496"/>
    </source>
</evidence>
<reference evidence="16" key="1">
    <citation type="submission" date="2016-10" db="EMBL/GenBank/DDBJ databases">
        <authorList>
            <person name="Varghese N."/>
            <person name="Submissions S."/>
        </authorList>
    </citation>
    <scope>NUCLEOTIDE SEQUENCE [LARGE SCALE GENOMIC DNA]</scope>
    <source>
        <strain evidence="16">KPR-1</strain>
    </source>
</reference>
<dbReference type="Gene3D" id="3.40.1280.10">
    <property type="match status" value="1"/>
</dbReference>
<dbReference type="GO" id="GO:0070042">
    <property type="term" value="F:rRNA (uridine-N3-)-methyltransferase activity"/>
    <property type="evidence" value="ECO:0007669"/>
    <property type="project" value="TreeGrafter"/>
</dbReference>
<dbReference type="SUPFAM" id="SSF88697">
    <property type="entry name" value="PUA domain-like"/>
    <property type="match status" value="1"/>
</dbReference>
<keyword evidence="5 12" id="KW-0963">Cytoplasm</keyword>
<evidence type="ECO:0000256" key="5">
    <source>
        <dbReference type="ARBA" id="ARBA00022490"/>
    </source>
</evidence>
<dbReference type="GO" id="GO:0005737">
    <property type="term" value="C:cytoplasm"/>
    <property type="evidence" value="ECO:0007669"/>
    <property type="project" value="UniProtKB-SubCell"/>
</dbReference>
<dbReference type="NCBIfam" id="TIGR00046">
    <property type="entry name" value="RsmE family RNA methyltransferase"/>
    <property type="match status" value="1"/>
</dbReference>
<dbReference type="PIRSF" id="PIRSF015601">
    <property type="entry name" value="MTase_slr0722"/>
    <property type="match status" value="1"/>
</dbReference>
<evidence type="ECO:0000313" key="16">
    <source>
        <dbReference type="Proteomes" id="UP000199288"/>
    </source>
</evidence>
<dbReference type="InterPro" id="IPR029026">
    <property type="entry name" value="tRNA_m1G_MTases_N"/>
</dbReference>
<gene>
    <name evidence="15" type="ORF">SAMN02910418_00271</name>
</gene>
<dbReference type="Gene3D" id="2.40.240.20">
    <property type="entry name" value="Hypothetical PUA domain-like, domain 1"/>
    <property type="match status" value="1"/>
</dbReference>
<comment type="similarity">
    <text evidence="2 12">Belongs to the RNA methyltransferase RsmE family.</text>
</comment>
<dbReference type="InterPro" id="IPR015947">
    <property type="entry name" value="PUA-like_sf"/>
</dbReference>
<comment type="subcellular location">
    <subcellularLocation>
        <location evidence="1 12">Cytoplasm</location>
    </subcellularLocation>
</comment>
<sequence length="252" mass="26244">MTAPVFLDADLIAASVGSSLTLRGAEARHAVAVRRLRPGEIVHVVNGQGLRVCGTVTSADKSASELTIDIAEVHEEPAPEPRLILVQALAKSGRDEAAVEMACEVGVDAIIPWQANRSIVQWHGKKAIERQQRWQAIATGAAKQSRRSWVPRVHSMVTSSALADLIAAGGTWIVGHESATQPIAQIALPPTGQVAVIIGPEGGIDDAELAALSAAGAEAALIGPHVMRSSTAGPIAIAHLASRAGRWAHRVG</sequence>
<evidence type="ECO:0000256" key="9">
    <source>
        <dbReference type="ARBA" id="ARBA00022691"/>
    </source>
</evidence>
<proteinExistence type="inferred from homology"/>
<keyword evidence="16" id="KW-1185">Reference proteome</keyword>
<evidence type="ECO:0000259" key="13">
    <source>
        <dbReference type="Pfam" id="PF04452"/>
    </source>
</evidence>
<feature type="domain" description="Ribosomal RNA small subunit methyltransferase E PUA-like" evidence="14">
    <location>
        <begin position="22"/>
        <end position="68"/>
    </location>
</feature>
<name>A0A1H3W5F2_9ACTO</name>